<evidence type="ECO:0000256" key="4">
    <source>
        <dbReference type="ARBA" id="ARBA00022692"/>
    </source>
</evidence>
<keyword evidence="6" id="KW-0746">Sphingolipid metabolism</keyword>
<dbReference type="PANTHER" id="PTHR21290">
    <property type="entry name" value="SPHINGOMYELIN SYNTHETASE"/>
    <property type="match status" value="1"/>
</dbReference>
<gene>
    <name evidence="12" type="ORF">TVY486_0904020</name>
</gene>
<evidence type="ECO:0000256" key="6">
    <source>
        <dbReference type="ARBA" id="ARBA00022919"/>
    </source>
</evidence>
<dbReference type="GO" id="GO:0005789">
    <property type="term" value="C:endoplasmic reticulum membrane"/>
    <property type="evidence" value="ECO:0007669"/>
    <property type="project" value="TreeGrafter"/>
</dbReference>
<dbReference type="GO" id="GO:0005886">
    <property type="term" value="C:plasma membrane"/>
    <property type="evidence" value="ECO:0007669"/>
    <property type="project" value="TreeGrafter"/>
</dbReference>
<keyword evidence="9 10" id="KW-0472">Membrane</keyword>
<evidence type="ECO:0000259" key="11">
    <source>
        <dbReference type="Pfam" id="PF14360"/>
    </source>
</evidence>
<evidence type="ECO:0000256" key="3">
    <source>
        <dbReference type="ARBA" id="ARBA00022679"/>
    </source>
</evidence>
<name>G0U2S7_TRYVY</name>
<feature type="transmembrane region" description="Helical" evidence="10">
    <location>
        <begin position="72"/>
        <end position="92"/>
    </location>
</feature>
<evidence type="ECO:0000313" key="12">
    <source>
        <dbReference type="EMBL" id="CCC50581.1"/>
    </source>
</evidence>
<evidence type="ECO:0000256" key="1">
    <source>
        <dbReference type="ARBA" id="ARBA00004141"/>
    </source>
</evidence>
<evidence type="ECO:0000256" key="9">
    <source>
        <dbReference type="ARBA" id="ARBA00023136"/>
    </source>
</evidence>
<sequence length="334" mass="38198">MSRLELRSIQLRETVWKPLPLQTQCIRFTIVFLVVSFILAAALYVTHIRMPDPSKTAPLPDLGFEWTPEIPWTYLLTNASISILGVVTALVFTKMYFVHCRETGQLETQLSHPMRFVRRLCFSTWDDGQPWEFGKRNVHQIAWIRFVTTYMLLLSFRSVVIIMTSFPAPDMGCQKPPVIVHPLWNMILTVVTMGAGSIHCGDLMYSGHSIILSLHVLIHCIYGKMFFKWLPLFTITIALVGFVALVISRYHYTDDVLISIYLTVVTFIAIPHSQAGAPRSLQRIINWWPCCGSNVRDDDHDWLCPVIAEETLEIETNSVGMKSTESVSAHQWQK</sequence>
<keyword evidence="3 12" id="KW-0808">Transferase</keyword>
<proteinExistence type="inferred from homology"/>
<feature type="transmembrane region" description="Helical" evidence="10">
    <location>
        <begin position="142"/>
        <end position="163"/>
    </location>
</feature>
<dbReference type="Pfam" id="PF14360">
    <property type="entry name" value="PAP2_C"/>
    <property type="match status" value="1"/>
</dbReference>
<dbReference type="InterPro" id="IPR045221">
    <property type="entry name" value="Sphingomyelin_synth-like"/>
</dbReference>
<dbReference type="GO" id="GO:0016301">
    <property type="term" value="F:kinase activity"/>
    <property type="evidence" value="ECO:0007669"/>
    <property type="project" value="UniProtKB-KW"/>
</dbReference>
<comment type="subcellular location">
    <subcellularLocation>
        <location evidence="1">Membrane</location>
        <topology evidence="1">Multi-pass membrane protein</topology>
    </subcellularLocation>
</comment>
<dbReference type="GO" id="GO:0046513">
    <property type="term" value="P:ceramide biosynthetic process"/>
    <property type="evidence" value="ECO:0007669"/>
    <property type="project" value="TreeGrafter"/>
</dbReference>
<evidence type="ECO:0000256" key="2">
    <source>
        <dbReference type="ARBA" id="ARBA00005441"/>
    </source>
</evidence>
<evidence type="ECO:0000256" key="7">
    <source>
        <dbReference type="ARBA" id="ARBA00022989"/>
    </source>
</evidence>
<organism evidence="12">
    <name type="scientific">Trypanosoma vivax (strain Y486)</name>
    <dbReference type="NCBI Taxonomy" id="1055687"/>
    <lineage>
        <taxon>Eukaryota</taxon>
        <taxon>Discoba</taxon>
        <taxon>Euglenozoa</taxon>
        <taxon>Kinetoplastea</taxon>
        <taxon>Metakinetoplastina</taxon>
        <taxon>Trypanosomatida</taxon>
        <taxon>Trypanosomatidae</taxon>
        <taxon>Trypanosoma</taxon>
        <taxon>Duttonella</taxon>
    </lineage>
</organism>
<keyword evidence="4 10" id="KW-0812">Transmembrane</keyword>
<evidence type="ECO:0000256" key="8">
    <source>
        <dbReference type="ARBA" id="ARBA00023098"/>
    </source>
</evidence>
<protein>
    <submittedName>
        <fullName evidence="12">Putative phosphatidylcholine:ceramide cholinephosphotransferase 2</fullName>
        <ecNumber evidence="12">2.7.-.-</ecNumber>
    </submittedName>
</protein>
<keyword evidence="8" id="KW-0443">Lipid metabolism</keyword>
<feature type="transmembrane region" description="Helical" evidence="10">
    <location>
        <begin position="226"/>
        <end position="250"/>
    </location>
</feature>
<evidence type="ECO:0000256" key="10">
    <source>
        <dbReference type="SAM" id="Phobius"/>
    </source>
</evidence>
<reference evidence="12" key="1">
    <citation type="journal article" date="2012" name="Proc. Natl. Acad. Sci. U.S.A.">
        <title>Antigenic diversity is generated by distinct evolutionary mechanisms in African trypanosome species.</title>
        <authorList>
            <person name="Jackson A.P."/>
            <person name="Berry A."/>
            <person name="Aslett M."/>
            <person name="Allison H.C."/>
            <person name="Burton P."/>
            <person name="Vavrova-Anderson J."/>
            <person name="Brown R."/>
            <person name="Browne H."/>
            <person name="Corton N."/>
            <person name="Hauser H."/>
            <person name="Gamble J."/>
            <person name="Gilderthorp R."/>
            <person name="Marcello L."/>
            <person name="McQuillan J."/>
            <person name="Otto T.D."/>
            <person name="Quail M.A."/>
            <person name="Sanders M.J."/>
            <person name="van Tonder A."/>
            <person name="Ginger M.L."/>
            <person name="Field M.C."/>
            <person name="Barry J.D."/>
            <person name="Hertz-Fowler C."/>
            <person name="Berriman M."/>
        </authorList>
    </citation>
    <scope>NUCLEOTIDE SEQUENCE</scope>
    <source>
        <strain evidence="12">Y486</strain>
    </source>
</reference>
<dbReference type="PANTHER" id="PTHR21290:SF25">
    <property type="entry name" value="SPHINGOMYELIN SYNTHASE-RELATED PROTEIN 1"/>
    <property type="match status" value="1"/>
</dbReference>
<dbReference type="InterPro" id="IPR025749">
    <property type="entry name" value="Sphingomyelin_synth-like_dom"/>
</dbReference>
<keyword evidence="5" id="KW-0418">Kinase</keyword>
<feature type="transmembrane region" description="Helical" evidence="10">
    <location>
        <begin position="183"/>
        <end position="205"/>
    </location>
</feature>
<dbReference type="GO" id="GO:0000139">
    <property type="term" value="C:Golgi membrane"/>
    <property type="evidence" value="ECO:0007669"/>
    <property type="project" value="TreeGrafter"/>
</dbReference>
<dbReference type="VEuPathDB" id="TriTrypDB:TvY486_0904020"/>
<accession>G0U2S7</accession>
<keyword evidence="7 10" id="KW-1133">Transmembrane helix</keyword>
<dbReference type="EMBL" id="HE573025">
    <property type="protein sequence ID" value="CCC50581.1"/>
    <property type="molecule type" value="Genomic_DNA"/>
</dbReference>
<dbReference type="EC" id="2.7.-.-" evidence="12"/>
<feature type="domain" description="Sphingomyelin synthase-like" evidence="11">
    <location>
        <begin position="199"/>
        <end position="270"/>
    </location>
</feature>
<dbReference type="GO" id="GO:0047493">
    <property type="term" value="F:ceramide cholinephosphotransferase activity"/>
    <property type="evidence" value="ECO:0007669"/>
    <property type="project" value="TreeGrafter"/>
</dbReference>
<evidence type="ECO:0000256" key="5">
    <source>
        <dbReference type="ARBA" id="ARBA00022777"/>
    </source>
</evidence>
<dbReference type="AlphaFoldDB" id="G0U2S7"/>
<feature type="transmembrane region" description="Helical" evidence="10">
    <location>
        <begin position="25"/>
        <end position="45"/>
    </location>
</feature>
<feature type="transmembrane region" description="Helical" evidence="10">
    <location>
        <begin position="256"/>
        <end position="273"/>
    </location>
</feature>
<dbReference type="GO" id="GO:0033188">
    <property type="term" value="F:sphingomyelin synthase activity"/>
    <property type="evidence" value="ECO:0007669"/>
    <property type="project" value="TreeGrafter"/>
</dbReference>
<comment type="similarity">
    <text evidence="2">Belongs to the sphingomyelin synthase family.</text>
</comment>